<evidence type="ECO:0000313" key="3">
    <source>
        <dbReference type="EMBL" id="SCO67238.1"/>
    </source>
</evidence>
<keyword evidence="2" id="KW-0472">Membrane</keyword>
<organism evidence="3 4">
    <name type="scientific">Plasmodium vivax</name>
    <name type="common">malaria parasite P. vivax</name>
    <dbReference type="NCBI Taxonomy" id="5855"/>
    <lineage>
        <taxon>Eukaryota</taxon>
        <taxon>Sar</taxon>
        <taxon>Alveolata</taxon>
        <taxon>Apicomplexa</taxon>
        <taxon>Aconoidasida</taxon>
        <taxon>Haemosporida</taxon>
        <taxon>Plasmodiidae</taxon>
        <taxon>Plasmodium</taxon>
        <taxon>Plasmodium (Plasmodium)</taxon>
    </lineage>
</organism>
<feature type="transmembrane region" description="Helical" evidence="2">
    <location>
        <begin position="553"/>
        <end position="579"/>
    </location>
</feature>
<evidence type="ECO:0000256" key="2">
    <source>
        <dbReference type="SAM" id="Phobius"/>
    </source>
</evidence>
<feature type="region of interest" description="Disordered" evidence="1">
    <location>
        <begin position="1"/>
        <end position="66"/>
    </location>
</feature>
<gene>
    <name evidence="3" type="ORF">PVT01_090017800</name>
</gene>
<keyword evidence="2" id="KW-0812">Transmembrane</keyword>
<feature type="transmembrane region" description="Helical" evidence="2">
    <location>
        <begin position="599"/>
        <end position="620"/>
    </location>
</feature>
<feature type="region of interest" description="Disordered" evidence="1">
    <location>
        <begin position="181"/>
        <end position="207"/>
    </location>
</feature>
<reference evidence="3 4" key="1">
    <citation type="submission" date="2016-07" db="EMBL/GenBank/DDBJ databases">
        <authorList>
            <consortium name="Pathogen Informatics"/>
        </authorList>
    </citation>
    <scope>NUCLEOTIDE SEQUENCE [LARGE SCALE GENOMIC DNA]</scope>
</reference>
<feature type="transmembrane region" description="Helical" evidence="2">
    <location>
        <begin position="81"/>
        <end position="103"/>
    </location>
</feature>
<dbReference type="VEuPathDB" id="PlasmoDB:PVPAM_090018700"/>
<feature type="compositionally biased region" description="Basic and acidic residues" evidence="1">
    <location>
        <begin position="27"/>
        <end position="37"/>
    </location>
</feature>
<evidence type="ECO:0000313" key="4">
    <source>
        <dbReference type="Proteomes" id="UP000196402"/>
    </source>
</evidence>
<name>A0A1G4GXE8_PLAVI</name>
<feature type="compositionally biased region" description="Low complexity" evidence="1">
    <location>
        <begin position="339"/>
        <end position="348"/>
    </location>
</feature>
<feature type="region of interest" description="Disordered" evidence="1">
    <location>
        <begin position="334"/>
        <end position="367"/>
    </location>
</feature>
<feature type="transmembrane region" description="Helical" evidence="2">
    <location>
        <begin position="674"/>
        <end position="693"/>
    </location>
</feature>
<evidence type="ECO:0000256" key="1">
    <source>
        <dbReference type="SAM" id="MobiDB-lite"/>
    </source>
</evidence>
<feature type="compositionally biased region" description="Gly residues" evidence="1">
    <location>
        <begin position="195"/>
        <end position="204"/>
    </location>
</feature>
<accession>A0A1G4GXE8</accession>
<proteinExistence type="predicted"/>
<feature type="transmembrane region" description="Helical" evidence="2">
    <location>
        <begin position="641"/>
        <end position="662"/>
    </location>
</feature>
<feature type="compositionally biased region" description="Gly residues" evidence="1">
    <location>
        <begin position="45"/>
        <end position="57"/>
    </location>
</feature>
<dbReference type="VEuPathDB" id="PlasmoDB:PVX_091335"/>
<sequence>MDGKEGPVSKSQVTHRRAQGGSLAGAVDERRNSEKEGGAQQNGGKQNGGKQSGGEQNGGAQSRGEANGLEGEKIKISTRSIVLFQVLLFLVFFFVLLIGSFNFSFKLFQVREKHLYELLDSIKDLPSCGYAPYPTRGEEGEGPVRHENPEQLIDSTSDLSSENLNFKYYFTRGKHYKKAEKKVTKEKNGSNSSGSSGGSSGGSNNGNSGKSADIKIFICLNKKKKLFQFTNFYDALLRGKKCAFKIVTFFFNEIWNAFFAKELDSSSDGQAEQLLNGDYVKLGGEVAATYVRFSKLMRVTNSYRKKYYVDMESLFYLYLDDICFYHDIASLGGAPPPQQRQSQQQRQSEQQRHSEQSQPPQQPRTKRDITLLVKHISKYLKDEVLLNMLHTLYLGVCVDGAVIANSSKGGQKDAKKREDKRTTLPAATNNAHILENIKTYEGYYEAYHKMEAMRNASRHSIFLSRIRKKIKTIASLKSLNGCFKKYIANLKTIPFYFFLDDFFDTPCYVYNKLISNILRYYYKGIFLYFIILLGCIHVFFSPFPITLVHFRRFFIYFLIIMYRLFILYFIPSIIQYIIYKFHYFKEEEHMHIFDYSDHVILFSTLLFIISLETKAIEYTIKHQKVSSEYFHFKYNRKLCVLLLKFILLYYYVLIFFFLYTSYFTSKYFHTTNEIFVAYFFSTFSIFFIFYFCLYKNYFSFYSIGITSYVQKDALHAPPHSFHASPYIYSAYASLRDKFPVE</sequence>
<dbReference type="AlphaFoldDB" id="A0A1G4GXE8"/>
<dbReference type="VEuPathDB" id="PlasmoDB:PVW1_090019100"/>
<protein>
    <submittedName>
        <fullName evidence="3">Uncharacterized protein</fullName>
    </submittedName>
</protein>
<feature type="transmembrane region" description="Helical" evidence="2">
    <location>
        <begin position="520"/>
        <end position="541"/>
    </location>
</feature>
<dbReference type="eggNOG" id="ENOG502SFKI">
    <property type="taxonomic scope" value="Eukaryota"/>
</dbReference>
<dbReference type="Proteomes" id="UP000196402">
    <property type="component" value="Chromosome 9"/>
</dbReference>
<dbReference type="VEuPathDB" id="PlasmoDB:PVP01_0914600"/>
<keyword evidence="2" id="KW-1133">Transmembrane helix</keyword>
<dbReference type="EMBL" id="LT615247">
    <property type="protein sequence ID" value="SCO67238.1"/>
    <property type="molecule type" value="Genomic_DNA"/>
</dbReference>